<dbReference type="AlphaFoldDB" id="A0A450ZAC8"/>
<reference evidence="2" key="1">
    <citation type="submission" date="2019-02" db="EMBL/GenBank/DDBJ databases">
        <authorList>
            <person name="Gruber-Vodicka R. H."/>
            <person name="Seah K. B. B."/>
        </authorList>
    </citation>
    <scope>NUCLEOTIDE SEQUENCE</scope>
    <source>
        <strain evidence="2">BECK_BY2</strain>
        <strain evidence="3">BECK_BY3</strain>
    </source>
</reference>
<evidence type="ECO:0000256" key="1">
    <source>
        <dbReference type="SAM" id="Phobius"/>
    </source>
</evidence>
<gene>
    <name evidence="2" type="ORF">BECKTUN1418E_GA0071001_100430</name>
    <name evidence="3" type="ORF">BECKTUN1418F_GA0071002_100430</name>
</gene>
<dbReference type="EMBL" id="CAADFY010000004">
    <property type="protein sequence ID" value="VFK51983.1"/>
    <property type="molecule type" value="Genomic_DNA"/>
</dbReference>
<name>A0A450ZAC8_9GAMM</name>
<dbReference type="SUPFAM" id="SSF58104">
    <property type="entry name" value="Methyl-accepting chemotaxis protein (MCP) signaling domain"/>
    <property type="match status" value="1"/>
</dbReference>
<dbReference type="Gene3D" id="1.20.5.340">
    <property type="match status" value="1"/>
</dbReference>
<organism evidence="2">
    <name type="scientific">Candidatus Kentrum sp. TUN</name>
    <dbReference type="NCBI Taxonomy" id="2126343"/>
    <lineage>
        <taxon>Bacteria</taxon>
        <taxon>Pseudomonadati</taxon>
        <taxon>Pseudomonadota</taxon>
        <taxon>Gammaproteobacteria</taxon>
        <taxon>Candidatus Kentrum</taxon>
    </lineage>
</organism>
<dbReference type="EMBL" id="CAADFV010000004">
    <property type="protein sequence ID" value="VFK50765.1"/>
    <property type="molecule type" value="Genomic_DNA"/>
</dbReference>
<accession>A0A450ZAC8</accession>
<keyword evidence="1" id="KW-0812">Transmembrane</keyword>
<sequence length="233" mass="25995">MSRVLRAACYAASCIKGLRRGLASGIAIITEGNDEKMLSDEGKVERVPGKDSTQATPGLALDRFAKSFESSARRWEMIVYPSMFAFIIVAAYGFFLIYNVTRDMHDLATSMDPAMQSNMKTMAQSISKMTKHVATITANINQMTENVRNMDTTISAVNTNMEAIKFDMESMSEKVRTLEPILVNISEMNKSMHIMNQSVHAMSAHTDTMSRDVGVTSHHFVRPMSAINSFFPW</sequence>
<protein>
    <submittedName>
        <fullName evidence="2">Uncharacterized protein</fullName>
    </submittedName>
</protein>
<keyword evidence="1" id="KW-0472">Membrane</keyword>
<keyword evidence="1" id="KW-1133">Transmembrane helix</keyword>
<evidence type="ECO:0000313" key="2">
    <source>
        <dbReference type="EMBL" id="VFK50765.1"/>
    </source>
</evidence>
<feature type="transmembrane region" description="Helical" evidence="1">
    <location>
        <begin position="78"/>
        <end position="98"/>
    </location>
</feature>
<proteinExistence type="predicted"/>
<evidence type="ECO:0000313" key="3">
    <source>
        <dbReference type="EMBL" id="VFK51983.1"/>
    </source>
</evidence>